<dbReference type="EC" id="3.2.1.39" evidence="3"/>
<keyword evidence="5" id="KW-0119">Carbohydrate metabolism</keyword>
<evidence type="ECO:0000256" key="5">
    <source>
        <dbReference type="ARBA" id="ARBA00023277"/>
    </source>
</evidence>
<organism evidence="13 14">
    <name type="scientific">Peltaster fructicola</name>
    <dbReference type="NCBI Taxonomy" id="286661"/>
    <lineage>
        <taxon>Eukaryota</taxon>
        <taxon>Fungi</taxon>
        <taxon>Dikarya</taxon>
        <taxon>Ascomycota</taxon>
        <taxon>Pezizomycotina</taxon>
        <taxon>Dothideomycetes</taxon>
        <taxon>Dothideomycetes incertae sedis</taxon>
        <taxon>Peltaster</taxon>
    </lineage>
</organism>
<dbReference type="GO" id="GO:0000272">
    <property type="term" value="P:polysaccharide catabolic process"/>
    <property type="evidence" value="ECO:0007669"/>
    <property type="project" value="UniProtKB-KW"/>
</dbReference>
<evidence type="ECO:0000256" key="4">
    <source>
        <dbReference type="ARBA" id="ARBA00022801"/>
    </source>
</evidence>
<dbReference type="OrthoDB" id="4473401at2759"/>
<dbReference type="InterPro" id="IPR040451">
    <property type="entry name" value="GH81_N"/>
</dbReference>
<evidence type="ECO:0000256" key="9">
    <source>
        <dbReference type="SAM" id="MobiDB-lite"/>
    </source>
</evidence>
<dbReference type="InterPro" id="IPR005200">
    <property type="entry name" value="Endo-beta-glucanase"/>
</dbReference>
<feature type="signal peptide" evidence="10">
    <location>
        <begin position="1"/>
        <end position="27"/>
    </location>
</feature>
<dbReference type="GO" id="GO:0071555">
    <property type="term" value="P:cell wall organization"/>
    <property type="evidence" value="ECO:0007669"/>
    <property type="project" value="UniProtKB-KW"/>
</dbReference>
<dbReference type="PANTHER" id="PTHR31983">
    <property type="entry name" value="ENDO-1,3(4)-BETA-GLUCANASE 1"/>
    <property type="match status" value="1"/>
</dbReference>
<feature type="region of interest" description="Disordered" evidence="9">
    <location>
        <begin position="89"/>
        <end position="157"/>
    </location>
</feature>
<evidence type="ECO:0000256" key="7">
    <source>
        <dbReference type="ARBA" id="ARBA00023316"/>
    </source>
</evidence>
<dbReference type="GO" id="GO:0052861">
    <property type="term" value="F:endo-1,3(4)-beta-glucanase activity"/>
    <property type="evidence" value="ECO:0007669"/>
    <property type="project" value="InterPro"/>
</dbReference>
<reference evidence="13 14" key="1">
    <citation type="journal article" date="2016" name="Sci. Rep.">
        <title>Peltaster fructicola genome reveals evolution from an invasive phytopathogen to an ectophytic parasite.</title>
        <authorList>
            <person name="Xu C."/>
            <person name="Chen H."/>
            <person name="Gleason M.L."/>
            <person name="Xu J.R."/>
            <person name="Liu H."/>
            <person name="Zhang R."/>
            <person name="Sun G."/>
        </authorList>
    </citation>
    <scope>NUCLEOTIDE SEQUENCE [LARGE SCALE GENOMIC DNA]</scope>
    <source>
        <strain evidence="13 14">LNHT1506</strain>
    </source>
</reference>
<dbReference type="GO" id="GO:0042973">
    <property type="term" value="F:glucan endo-1,3-beta-D-glucosidase activity"/>
    <property type="evidence" value="ECO:0007669"/>
    <property type="project" value="UniProtKB-EC"/>
</dbReference>
<proteinExistence type="inferred from homology"/>
<feature type="domain" description="Glycosyl hydrolase family 81 C-terminal" evidence="12">
    <location>
        <begin position="689"/>
        <end position="1037"/>
    </location>
</feature>
<evidence type="ECO:0000259" key="12">
    <source>
        <dbReference type="Pfam" id="PF17652"/>
    </source>
</evidence>
<dbReference type="InterPro" id="IPR040720">
    <property type="entry name" value="GH81_C"/>
</dbReference>
<feature type="compositionally biased region" description="Polar residues" evidence="9">
    <location>
        <begin position="126"/>
        <end position="157"/>
    </location>
</feature>
<dbReference type="AlphaFoldDB" id="A0A6H0XWW1"/>
<dbReference type="Pfam" id="PF17652">
    <property type="entry name" value="Glyco_hydro81C"/>
    <property type="match status" value="1"/>
</dbReference>
<dbReference type="FunFam" id="1.10.287.1170:FF:000001">
    <property type="entry name" value="Endo-1,3-beta-glucanase Engl1"/>
    <property type="match status" value="1"/>
</dbReference>
<evidence type="ECO:0000256" key="8">
    <source>
        <dbReference type="ARBA" id="ARBA00023326"/>
    </source>
</evidence>
<keyword evidence="14" id="KW-1185">Reference proteome</keyword>
<feature type="domain" description="Glycosyl hydrolase family 81 N-terminal" evidence="11">
    <location>
        <begin position="350"/>
        <end position="681"/>
    </location>
</feature>
<keyword evidence="6" id="KW-0326">Glycosidase</keyword>
<evidence type="ECO:0000259" key="11">
    <source>
        <dbReference type="Pfam" id="PF03639"/>
    </source>
</evidence>
<keyword evidence="4" id="KW-0378">Hydrolase</keyword>
<dbReference type="Pfam" id="PF03639">
    <property type="entry name" value="Glyco_hydro_81"/>
    <property type="match status" value="1"/>
</dbReference>
<keyword evidence="10" id="KW-0732">Signal</keyword>
<accession>A0A6H0XWW1</accession>
<dbReference type="Gene3D" id="1.10.287.1170">
    <property type="entry name" value="glycoside hydrolase family 81 endo-[beta] glucanase"/>
    <property type="match status" value="1"/>
</dbReference>
<keyword evidence="8" id="KW-0624">Polysaccharide degradation</keyword>
<evidence type="ECO:0000256" key="3">
    <source>
        <dbReference type="ARBA" id="ARBA00012780"/>
    </source>
</evidence>
<feature type="chain" id="PRO_5026195359" description="glucan endo-1,3-beta-D-glucosidase" evidence="10">
    <location>
        <begin position="28"/>
        <end position="1051"/>
    </location>
</feature>
<evidence type="ECO:0000256" key="2">
    <source>
        <dbReference type="ARBA" id="ARBA00010730"/>
    </source>
</evidence>
<gene>
    <name evidence="13" type="ORF">AMS68_004779</name>
</gene>
<evidence type="ECO:0000256" key="6">
    <source>
        <dbReference type="ARBA" id="ARBA00023295"/>
    </source>
</evidence>
<comment type="similarity">
    <text evidence="2">Belongs to the glycosyl hydrolase 81 family.</text>
</comment>
<dbReference type="Proteomes" id="UP000503462">
    <property type="component" value="Chromosome 3"/>
</dbReference>
<dbReference type="Gene3D" id="2.70.98.30">
    <property type="entry name" value="Golgi alpha-mannosidase II, domain 4"/>
    <property type="match status" value="1"/>
</dbReference>
<sequence length="1051" mass="111244">MARHSRSTRMQALLSLISITQITLTTASPVPCGCERFTTVLEVNAAPRIPVAAAPSDMSGVLPLPSNNPVVQIVDGQIQAPYTGLPFLPGPAGTITPSLPAPLPSQQSQGTSSASQGQLTTIPDGPTTTLPSQRGVSESTSQTAALPSLGSVSQETQPVYPASRTQLLTIMSSLATSLSSQQVVVPQTTLIASQAQLTTFLSSSIPTLVSASLASQEQSTSITNSLVTSQAAVSSLVVPVVTVTPTTVVTTTVPDTLLTSLTTSAIQTPSLPVPTNTIGSLHTSLEASGVITTLPFVTVVPTATTALSLISSISVTPTASINATSININEIFQAIATDTPPAQISQRSDHPVARLGISPQQKKLETNKFYANLFLGSQTSGVFTLPYVITWLKGHGSGGLVSWGLAISHSERSAIGFGPAAPVTGAASFYTNPIGVQPVVLSAAQLSTGTTLTTDSLAGFSVNANLVPAGASSPMITLPLVQGSAFTTAIYSNGATPLIDSGVGITNVTYSGTVNGTTGGKYRLALSDKSTWLVYVFTSDTTYATNMFTLLNPNRIQGPSGFEGYIQVAKLPMNATYEVNYEETYDAAAGVYPTAASISGTVDGTVGTYSLSWTKGGITDRTLLMFALPHHTTSFSAATSSQLTGIQLMTPTKGMGSAVLADSWTLVEPTLSISMSFAPWSQAGSMIDLSPQAQELVNAAATAELAQDISAQTDLNSMYFSGKGLSKFAAIVYATHDMAHNATLALTGLEALKSAFEVFVNNQQINPLVYDTVWGGAVSISSYNSGNSGDDFGNTYYNDHHFHYGYFVYTAAVIGYLDPTWLTDSNKAWVNMLVRDYANPVDSDPYFPFSRSFDWYHGHSWAKGLFESADGKDQESSSEDTMASYGLKMWGKIIGDVAMEARGNLMLAVQARSLADYYLYTSDNTVEPPQFIPNKAAGILFENKIDHTTYFGTAIEDIEGIHMIPIMPFSTLTRRATFVAEEWNTYFQTYINSVTSGWRGILMANLAIVDPKTSFNFFANYSGTFQPGMLDGGASQTCIEASELDKRPLIR</sequence>
<protein>
    <recommendedName>
        <fullName evidence="3">glucan endo-1,3-beta-D-glucosidase</fullName>
        <ecNumber evidence="3">3.2.1.39</ecNumber>
    </recommendedName>
</protein>
<feature type="compositionally biased region" description="Low complexity" evidence="9">
    <location>
        <begin position="104"/>
        <end position="118"/>
    </location>
</feature>
<dbReference type="EMBL" id="CP051141">
    <property type="protein sequence ID" value="QIW99261.1"/>
    <property type="molecule type" value="Genomic_DNA"/>
</dbReference>
<dbReference type="GO" id="GO:0009986">
    <property type="term" value="C:cell surface"/>
    <property type="evidence" value="ECO:0007669"/>
    <property type="project" value="TreeGrafter"/>
</dbReference>
<dbReference type="PANTHER" id="PTHR31983:SF0">
    <property type="entry name" value="GLUCAN ENDO-1,3-BETA-D-GLUCOSIDASE 2"/>
    <property type="match status" value="1"/>
</dbReference>
<name>A0A6H0XWW1_9PEZI</name>
<keyword evidence="7" id="KW-0961">Cell wall biogenesis/degradation</keyword>
<evidence type="ECO:0000313" key="13">
    <source>
        <dbReference type="EMBL" id="QIW99261.1"/>
    </source>
</evidence>
<evidence type="ECO:0000256" key="10">
    <source>
        <dbReference type="SAM" id="SignalP"/>
    </source>
</evidence>
<comment type="catalytic activity">
    <reaction evidence="1">
        <text>Hydrolysis of (1-&gt;3)-beta-D-glucosidic linkages in (1-&gt;3)-beta-D-glucans.</text>
        <dbReference type="EC" id="3.2.1.39"/>
    </reaction>
</comment>
<dbReference type="PROSITE" id="PS52008">
    <property type="entry name" value="GH81"/>
    <property type="match status" value="1"/>
</dbReference>
<evidence type="ECO:0000256" key="1">
    <source>
        <dbReference type="ARBA" id="ARBA00000382"/>
    </source>
</evidence>
<evidence type="ECO:0000313" key="14">
    <source>
        <dbReference type="Proteomes" id="UP000503462"/>
    </source>
</evidence>